<feature type="transmembrane region" description="Helical" evidence="5">
    <location>
        <begin position="161"/>
        <end position="180"/>
    </location>
</feature>
<dbReference type="GO" id="GO:0046943">
    <property type="term" value="F:carboxylic acid transmembrane transporter activity"/>
    <property type="evidence" value="ECO:0007669"/>
    <property type="project" value="TreeGrafter"/>
</dbReference>
<keyword evidence="2 5" id="KW-0812">Transmembrane</keyword>
<evidence type="ECO:0000313" key="8">
    <source>
        <dbReference type="Proteomes" id="UP000423396"/>
    </source>
</evidence>
<sequence length="441" mass="47635">MKLTWRSVLISGMGVFSDGYNLYSLSLMIYTISAFIPMNKLSEGLLVAGSYLGAAFSALLFGLISDLEGRKRMYGIDVTLMAIGAAVQAFSQNYNELFLSRLLLGMGIGADYVLSPIIVAENADKDKRGKAMVITFAVMWGLGAVLAAFVDQVTLSLPSSIAWRIVLGFGAIPALSVIFARRKLSETLLFLSRVRPIEKEIKNLEKEGVSLRVNIDKESFKQRFASSLFLIIVSAILWLLYDVYSSTFAIYGPITIAYNLGITPIMFTYIAQFFAGIPGQLLCILLIDKIGRKPLIIIGYAGVSVWLTLYSLLLLHPSIFGLPKTNQLTGEGAVLGLTFYMLNYLFSAMGPASIIGSGMVTPELVHTKVRGTSQAISVAVDRTASATVISLFPSLVSIVGLGGMVGIYGLVALASALITLFLVPETKGQELDKVENLVSKA</sequence>
<keyword evidence="4 5" id="KW-0472">Membrane</keyword>
<dbReference type="OrthoDB" id="117970at2157"/>
<comment type="subcellular location">
    <subcellularLocation>
        <location evidence="1">Membrane</location>
        <topology evidence="1">Multi-pass membrane protein</topology>
    </subcellularLocation>
</comment>
<dbReference type="AlphaFoldDB" id="A0A650CN37"/>
<dbReference type="GeneID" id="42798236"/>
<dbReference type="PROSITE" id="PS50850">
    <property type="entry name" value="MFS"/>
    <property type="match status" value="1"/>
</dbReference>
<evidence type="ECO:0000256" key="2">
    <source>
        <dbReference type="ARBA" id="ARBA00022692"/>
    </source>
</evidence>
<proteinExistence type="predicted"/>
<name>A0A650CN37_9CREN</name>
<reference evidence="7 8" key="1">
    <citation type="submission" date="2019-10" db="EMBL/GenBank/DDBJ databases">
        <title>Genome Sequences from Six Type Strain Members of the Archaeal Family Sulfolobaceae: Acidianus ambivalens, Acidianus infernus, Metallosphaera prunae, Stygiolobus azoricus, Sulfolobus metallicus, and Sulfurisphaera ohwakuensis.</title>
        <authorList>
            <person name="Counts J.A."/>
            <person name="Kelly R.M."/>
        </authorList>
    </citation>
    <scope>NUCLEOTIDE SEQUENCE [LARGE SCALE GENOMIC DNA]</scope>
    <source>
        <strain evidence="7 8">FC6</strain>
    </source>
</reference>
<dbReference type="EMBL" id="CP045483">
    <property type="protein sequence ID" value="QGR19249.1"/>
    <property type="molecule type" value="Genomic_DNA"/>
</dbReference>
<dbReference type="Gene3D" id="1.20.1250.20">
    <property type="entry name" value="MFS general substrate transporter like domains"/>
    <property type="match status" value="1"/>
</dbReference>
<feature type="transmembrane region" description="Helical" evidence="5">
    <location>
        <begin position="224"/>
        <end position="241"/>
    </location>
</feature>
<dbReference type="KEGG" id="sazo:D1868_04145"/>
<evidence type="ECO:0000256" key="4">
    <source>
        <dbReference type="ARBA" id="ARBA00023136"/>
    </source>
</evidence>
<keyword evidence="8" id="KW-1185">Reference proteome</keyword>
<feature type="transmembrane region" description="Helical" evidence="5">
    <location>
        <begin position="97"/>
        <end position="119"/>
    </location>
</feature>
<keyword evidence="3 5" id="KW-1133">Transmembrane helix</keyword>
<protein>
    <submittedName>
        <fullName evidence="7">MFS transporter</fullName>
    </submittedName>
</protein>
<evidence type="ECO:0000259" key="6">
    <source>
        <dbReference type="PROSITE" id="PS50850"/>
    </source>
</evidence>
<feature type="transmembrane region" description="Helical" evidence="5">
    <location>
        <begin position="261"/>
        <end position="287"/>
    </location>
</feature>
<feature type="transmembrane region" description="Helical" evidence="5">
    <location>
        <begin position="131"/>
        <end position="149"/>
    </location>
</feature>
<dbReference type="SUPFAM" id="SSF103473">
    <property type="entry name" value="MFS general substrate transporter"/>
    <property type="match status" value="1"/>
</dbReference>
<dbReference type="Proteomes" id="UP000423396">
    <property type="component" value="Chromosome"/>
</dbReference>
<feature type="transmembrane region" description="Helical" evidence="5">
    <location>
        <begin position="44"/>
        <end position="64"/>
    </location>
</feature>
<feature type="domain" description="Major facilitator superfamily (MFS) profile" evidence="6">
    <location>
        <begin position="7"/>
        <end position="427"/>
    </location>
</feature>
<feature type="transmembrane region" description="Helical" evidence="5">
    <location>
        <begin position="294"/>
        <end position="313"/>
    </location>
</feature>
<feature type="transmembrane region" description="Helical" evidence="5">
    <location>
        <begin position="333"/>
        <end position="355"/>
    </location>
</feature>
<dbReference type="InterPro" id="IPR020846">
    <property type="entry name" value="MFS_dom"/>
</dbReference>
<organism evidence="7 8">
    <name type="scientific">Stygiolobus azoricus</name>
    <dbReference type="NCBI Taxonomy" id="41675"/>
    <lineage>
        <taxon>Archaea</taxon>
        <taxon>Thermoproteota</taxon>
        <taxon>Thermoprotei</taxon>
        <taxon>Sulfolobales</taxon>
        <taxon>Sulfolobaceae</taxon>
        <taxon>Stygiolobus</taxon>
    </lineage>
</organism>
<dbReference type="PANTHER" id="PTHR23508">
    <property type="entry name" value="CARBOXYLIC ACID TRANSPORTER PROTEIN HOMOLOG"/>
    <property type="match status" value="1"/>
</dbReference>
<dbReference type="InterPro" id="IPR036259">
    <property type="entry name" value="MFS_trans_sf"/>
</dbReference>
<evidence type="ECO:0000256" key="1">
    <source>
        <dbReference type="ARBA" id="ARBA00004141"/>
    </source>
</evidence>
<evidence type="ECO:0000313" key="7">
    <source>
        <dbReference type="EMBL" id="QGR19249.1"/>
    </source>
</evidence>
<dbReference type="PROSITE" id="PS00217">
    <property type="entry name" value="SUGAR_TRANSPORT_2"/>
    <property type="match status" value="1"/>
</dbReference>
<evidence type="ECO:0000256" key="5">
    <source>
        <dbReference type="SAM" id="Phobius"/>
    </source>
</evidence>
<accession>A0A650CN37</accession>
<dbReference type="PANTHER" id="PTHR23508:SF10">
    <property type="entry name" value="CARBOXYLIC ACID TRANSPORTER PROTEIN HOMOLOG"/>
    <property type="match status" value="1"/>
</dbReference>
<gene>
    <name evidence="7" type="ORF">D1868_04145</name>
</gene>
<evidence type="ECO:0000256" key="3">
    <source>
        <dbReference type="ARBA" id="ARBA00022989"/>
    </source>
</evidence>
<dbReference type="GO" id="GO:0005886">
    <property type="term" value="C:plasma membrane"/>
    <property type="evidence" value="ECO:0007669"/>
    <property type="project" value="TreeGrafter"/>
</dbReference>
<feature type="transmembrane region" description="Helical" evidence="5">
    <location>
        <begin position="73"/>
        <end position="91"/>
    </location>
</feature>
<dbReference type="InterPro" id="IPR005828">
    <property type="entry name" value="MFS_sugar_transport-like"/>
</dbReference>
<dbReference type="Pfam" id="PF00083">
    <property type="entry name" value="Sugar_tr"/>
    <property type="match status" value="1"/>
</dbReference>
<dbReference type="InterPro" id="IPR005829">
    <property type="entry name" value="Sugar_transporter_CS"/>
</dbReference>
<dbReference type="RefSeq" id="WP_156005836.1">
    <property type="nucleotide sequence ID" value="NZ_CP045483.1"/>
</dbReference>